<gene>
    <name evidence="2" type="ORF">GPECTOR_65g158</name>
</gene>
<feature type="domain" description="DUF2470" evidence="1">
    <location>
        <begin position="31"/>
        <end position="105"/>
    </location>
</feature>
<keyword evidence="3" id="KW-1185">Reference proteome</keyword>
<dbReference type="EMBL" id="LSYV01000066">
    <property type="protein sequence ID" value="KXZ44540.1"/>
    <property type="molecule type" value="Genomic_DNA"/>
</dbReference>
<dbReference type="OrthoDB" id="2138282at2759"/>
<name>A0A150G5E1_GONPE</name>
<proteinExistence type="predicted"/>
<evidence type="ECO:0000259" key="1">
    <source>
        <dbReference type="Pfam" id="PF10615"/>
    </source>
</evidence>
<organism evidence="2 3">
    <name type="scientific">Gonium pectorale</name>
    <name type="common">Green alga</name>
    <dbReference type="NCBI Taxonomy" id="33097"/>
    <lineage>
        <taxon>Eukaryota</taxon>
        <taxon>Viridiplantae</taxon>
        <taxon>Chlorophyta</taxon>
        <taxon>core chlorophytes</taxon>
        <taxon>Chlorophyceae</taxon>
        <taxon>CS clade</taxon>
        <taxon>Chlamydomonadales</taxon>
        <taxon>Volvocaceae</taxon>
        <taxon>Gonium</taxon>
    </lineage>
</organism>
<dbReference type="InterPro" id="IPR019595">
    <property type="entry name" value="DUF2470"/>
</dbReference>
<dbReference type="Pfam" id="PF10615">
    <property type="entry name" value="DUF2470"/>
    <property type="match status" value="1"/>
</dbReference>
<evidence type="ECO:0000313" key="3">
    <source>
        <dbReference type="Proteomes" id="UP000075714"/>
    </source>
</evidence>
<protein>
    <recommendedName>
        <fullName evidence="1">DUF2470 domain-containing protein</fullName>
    </recommendedName>
</protein>
<dbReference type="SUPFAM" id="SSF50475">
    <property type="entry name" value="FMN-binding split barrel"/>
    <property type="match status" value="1"/>
</dbReference>
<accession>A0A150G5E1</accession>
<dbReference type="Gene3D" id="3.20.180.10">
    <property type="entry name" value="PNP-oxidase-like"/>
    <property type="match status" value="1"/>
</dbReference>
<reference evidence="3" key="1">
    <citation type="journal article" date="2016" name="Nat. Commun.">
        <title>The Gonium pectorale genome demonstrates co-option of cell cycle regulation during the evolution of multicellularity.</title>
        <authorList>
            <person name="Hanschen E.R."/>
            <person name="Marriage T.N."/>
            <person name="Ferris P.J."/>
            <person name="Hamaji T."/>
            <person name="Toyoda A."/>
            <person name="Fujiyama A."/>
            <person name="Neme R."/>
            <person name="Noguchi H."/>
            <person name="Minakuchi Y."/>
            <person name="Suzuki M."/>
            <person name="Kawai-Toyooka H."/>
            <person name="Smith D.R."/>
            <person name="Sparks H."/>
            <person name="Anderson J."/>
            <person name="Bakaric R."/>
            <person name="Luria V."/>
            <person name="Karger A."/>
            <person name="Kirschner M.W."/>
            <person name="Durand P.M."/>
            <person name="Michod R.E."/>
            <person name="Nozaki H."/>
            <person name="Olson B.J."/>
        </authorList>
    </citation>
    <scope>NUCLEOTIDE SEQUENCE [LARGE SCALE GENOMIC DNA]</scope>
    <source>
        <strain evidence="3">NIES-2863</strain>
    </source>
</reference>
<dbReference type="PANTHER" id="PTHR13343:SF24">
    <property type="entry name" value="OS07G0573800 PROTEIN"/>
    <property type="match status" value="1"/>
</dbReference>
<sequence>MAAGGRAGGRGTRLTVAEYLAARPDPVYPFSAPVCGHMNADHDADNKAMVKFYAGLTVDAVTLLDLDRLGVNCSVKRNGQTFKVRLPFPHPAEDRKSIKDNIVEMTKKAKSAAATNARTPGGTTI</sequence>
<dbReference type="AlphaFoldDB" id="A0A150G5E1"/>
<dbReference type="PANTHER" id="PTHR13343">
    <property type="entry name" value="CREG1 PROTEIN"/>
    <property type="match status" value="1"/>
</dbReference>
<comment type="caution">
    <text evidence="2">The sequence shown here is derived from an EMBL/GenBank/DDBJ whole genome shotgun (WGS) entry which is preliminary data.</text>
</comment>
<dbReference type="InterPro" id="IPR037119">
    <property type="entry name" value="Haem_oxidase_HugZ-like_sf"/>
</dbReference>
<dbReference type="STRING" id="33097.A0A150G5E1"/>
<dbReference type="Proteomes" id="UP000075714">
    <property type="component" value="Unassembled WGS sequence"/>
</dbReference>
<evidence type="ECO:0000313" key="2">
    <source>
        <dbReference type="EMBL" id="KXZ44540.1"/>
    </source>
</evidence>